<dbReference type="InterPro" id="IPR057154">
    <property type="entry name" value="DUF7832"/>
</dbReference>
<evidence type="ECO:0000313" key="3">
    <source>
        <dbReference type="Proteomes" id="UP001156670"/>
    </source>
</evidence>
<organism evidence="2 3">
    <name type="scientific">Dyella acidisoli</name>
    <dbReference type="NCBI Taxonomy" id="1867834"/>
    <lineage>
        <taxon>Bacteria</taxon>
        <taxon>Pseudomonadati</taxon>
        <taxon>Pseudomonadota</taxon>
        <taxon>Gammaproteobacteria</taxon>
        <taxon>Lysobacterales</taxon>
        <taxon>Rhodanobacteraceae</taxon>
        <taxon>Dyella</taxon>
    </lineage>
</organism>
<keyword evidence="3" id="KW-1185">Reference proteome</keyword>
<protein>
    <recommendedName>
        <fullName evidence="1">DUF7832 domain-containing protein</fullName>
    </recommendedName>
</protein>
<feature type="domain" description="DUF7832" evidence="1">
    <location>
        <begin position="355"/>
        <end position="443"/>
    </location>
</feature>
<gene>
    <name evidence="2" type="ORF">GCM10007901_45230</name>
</gene>
<sequence length="486" mass="54268">MSITFHFPSGMALPALMIELQYELPWLFDDDAVVGDGFAFYSQEPIDTALWFARKTSPSILAAANKLGVFGSAPDGSLFALWQSQRGDYPVVCLGSEGGTQVLAASFADFLRLLAIGYGALETAGVYDEPPEEDASSPLLRDWLVAKGLDVPGTGEQIVSAAAQAHPDFHGWCEDAIHGVLNEAVPTPAADVAPESMDGMSGSLWDHLISAIGKPSNSPQVVSLLRRLQARALSSTHPNNPDTHVAVQDMGIEIEASCALHHRQYWPPRREGRVYVSYVHRIRLSHDAYVGPLPMLENWPWDVVTESSRTWQSPDRSLRIKQDFEEGTLACTHLALPEERAYITASPAYEIEKPLVYVEDAFFATWCALNGLLDPEKFNEKVVQPWQKRTQTPLTFLHIPCDNVLWSGDIPETFASFISAYYLGFCDSEEQTWRSDIKQVFGSSNHFRKDTDAMTPDSWDAYDRIAKRIVLRFTQWKVGKLKRREC</sequence>
<dbReference type="EMBL" id="BSOB01000064">
    <property type="protein sequence ID" value="GLQ95567.1"/>
    <property type="molecule type" value="Genomic_DNA"/>
</dbReference>
<dbReference type="Proteomes" id="UP001156670">
    <property type="component" value="Unassembled WGS sequence"/>
</dbReference>
<accession>A0ABQ5XXV1</accession>
<evidence type="ECO:0000259" key="1">
    <source>
        <dbReference type="Pfam" id="PF25191"/>
    </source>
</evidence>
<dbReference type="RefSeq" id="WP_284323249.1">
    <property type="nucleotide sequence ID" value="NZ_BSOB01000064.1"/>
</dbReference>
<reference evidence="3" key="1">
    <citation type="journal article" date="2019" name="Int. J. Syst. Evol. Microbiol.">
        <title>The Global Catalogue of Microorganisms (GCM) 10K type strain sequencing project: providing services to taxonomists for standard genome sequencing and annotation.</title>
        <authorList>
            <consortium name="The Broad Institute Genomics Platform"/>
            <consortium name="The Broad Institute Genome Sequencing Center for Infectious Disease"/>
            <person name="Wu L."/>
            <person name="Ma J."/>
        </authorList>
    </citation>
    <scope>NUCLEOTIDE SEQUENCE [LARGE SCALE GENOMIC DNA]</scope>
    <source>
        <strain evidence="3">NBRC 111980</strain>
    </source>
</reference>
<dbReference type="Pfam" id="PF25191">
    <property type="entry name" value="DUF7832"/>
    <property type="match status" value="1"/>
</dbReference>
<proteinExistence type="predicted"/>
<name>A0ABQ5XXV1_9GAMM</name>
<evidence type="ECO:0000313" key="2">
    <source>
        <dbReference type="EMBL" id="GLQ95567.1"/>
    </source>
</evidence>
<comment type="caution">
    <text evidence="2">The sequence shown here is derived from an EMBL/GenBank/DDBJ whole genome shotgun (WGS) entry which is preliminary data.</text>
</comment>